<dbReference type="PROSITE" id="PS50045">
    <property type="entry name" value="SIGMA54_INTERACT_4"/>
    <property type="match status" value="1"/>
</dbReference>
<dbReference type="InterPro" id="IPR035965">
    <property type="entry name" value="PAS-like_dom_sf"/>
</dbReference>
<dbReference type="SUPFAM" id="SSF52540">
    <property type="entry name" value="P-loop containing nucleoside triphosphate hydrolases"/>
    <property type="match status" value="1"/>
</dbReference>
<feature type="domain" description="Sigma-54 factor interaction" evidence="5">
    <location>
        <begin position="154"/>
        <end position="377"/>
    </location>
</feature>
<evidence type="ECO:0000256" key="4">
    <source>
        <dbReference type="ARBA" id="ARBA00023163"/>
    </source>
</evidence>
<dbReference type="Gene3D" id="1.10.10.60">
    <property type="entry name" value="Homeodomain-like"/>
    <property type="match status" value="1"/>
</dbReference>
<keyword evidence="3" id="KW-0805">Transcription regulation</keyword>
<feature type="domain" description="PAS" evidence="6">
    <location>
        <begin position="23"/>
        <end position="77"/>
    </location>
</feature>
<dbReference type="Gene3D" id="3.30.450.20">
    <property type="entry name" value="PAS domain"/>
    <property type="match status" value="1"/>
</dbReference>
<dbReference type="PANTHER" id="PTHR32071:SF74">
    <property type="entry name" value="TRANSCRIPTIONAL ACTIVATOR ROCR"/>
    <property type="match status" value="1"/>
</dbReference>
<dbReference type="SUPFAM" id="SSF55785">
    <property type="entry name" value="PYP-like sensor domain (PAS domain)"/>
    <property type="match status" value="1"/>
</dbReference>
<dbReference type="InterPro" id="IPR000014">
    <property type="entry name" value="PAS"/>
</dbReference>
<dbReference type="PROSITE" id="PS50112">
    <property type="entry name" value="PAS"/>
    <property type="match status" value="1"/>
</dbReference>
<evidence type="ECO:0000256" key="1">
    <source>
        <dbReference type="ARBA" id="ARBA00022741"/>
    </source>
</evidence>
<dbReference type="CDD" id="cd00009">
    <property type="entry name" value="AAA"/>
    <property type="match status" value="1"/>
</dbReference>
<comment type="caution">
    <text evidence="7">The sequence shown here is derived from an EMBL/GenBank/DDBJ whole genome shotgun (WGS) entry which is preliminary data.</text>
</comment>
<evidence type="ECO:0000256" key="3">
    <source>
        <dbReference type="ARBA" id="ARBA00023015"/>
    </source>
</evidence>
<dbReference type="InterPro" id="IPR003593">
    <property type="entry name" value="AAA+_ATPase"/>
</dbReference>
<dbReference type="InterPro" id="IPR002078">
    <property type="entry name" value="Sigma_54_int"/>
</dbReference>
<dbReference type="EMBL" id="JAUSTT010000045">
    <property type="protein sequence ID" value="MDQ0178446.1"/>
    <property type="molecule type" value="Genomic_DNA"/>
</dbReference>
<reference evidence="7 8" key="1">
    <citation type="submission" date="2023-07" db="EMBL/GenBank/DDBJ databases">
        <title>Genomic Encyclopedia of Type Strains, Phase IV (KMG-IV): sequencing the most valuable type-strain genomes for metagenomic binning, comparative biology and taxonomic classification.</title>
        <authorList>
            <person name="Goeker M."/>
        </authorList>
    </citation>
    <scope>NUCLEOTIDE SEQUENCE [LARGE SCALE GENOMIC DNA]</scope>
    <source>
        <strain evidence="7 8">DSM 23837</strain>
    </source>
</reference>
<dbReference type="InterPro" id="IPR002197">
    <property type="entry name" value="HTH_Fis"/>
</dbReference>
<evidence type="ECO:0000259" key="6">
    <source>
        <dbReference type="PROSITE" id="PS50112"/>
    </source>
</evidence>
<dbReference type="InterPro" id="IPR013767">
    <property type="entry name" value="PAS_fold"/>
</dbReference>
<dbReference type="RefSeq" id="WP_307233275.1">
    <property type="nucleotide sequence ID" value="NZ_JAUSTT010000045.1"/>
</dbReference>
<dbReference type="Pfam" id="PF00158">
    <property type="entry name" value="Sigma54_activat"/>
    <property type="match status" value="1"/>
</dbReference>
<dbReference type="Gene3D" id="3.40.50.300">
    <property type="entry name" value="P-loop containing nucleotide triphosphate hydrolases"/>
    <property type="match status" value="1"/>
</dbReference>
<dbReference type="NCBIfam" id="TIGR00229">
    <property type="entry name" value="sensory_box"/>
    <property type="match status" value="1"/>
</dbReference>
<proteinExistence type="predicted"/>
<dbReference type="Pfam" id="PF02954">
    <property type="entry name" value="HTH_8"/>
    <property type="match status" value="1"/>
</dbReference>
<dbReference type="SMART" id="SM00382">
    <property type="entry name" value="AAA"/>
    <property type="match status" value="1"/>
</dbReference>
<dbReference type="InterPro" id="IPR058031">
    <property type="entry name" value="AAA_lid_NorR"/>
</dbReference>
<evidence type="ECO:0000256" key="2">
    <source>
        <dbReference type="ARBA" id="ARBA00022840"/>
    </source>
</evidence>
<dbReference type="PANTHER" id="PTHR32071">
    <property type="entry name" value="TRANSCRIPTIONAL REGULATORY PROTEIN"/>
    <property type="match status" value="1"/>
</dbReference>
<name>A0ABT9WYS6_9BACI</name>
<keyword evidence="2" id="KW-0067">ATP-binding</keyword>
<keyword evidence="4" id="KW-0804">Transcription</keyword>
<dbReference type="Proteomes" id="UP001223586">
    <property type="component" value="Unassembled WGS sequence"/>
</dbReference>
<protein>
    <submittedName>
        <fullName evidence="7">Arginine utilization regulatory protein</fullName>
    </submittedName>
</protein>
<evidence type="ECO:0000313" key="7">
    <source>
        <dbReference type="EMBL" id="MDQ0178446.1"/>
    </source>
</evidence>
<gene>
    <name evidence="7" type="ORF">J2S08_004351</name>
</gene>
<evidence type="ECO:0000259" key="5">
    <source>
        <dbReference type="PROSITE" id="PS50045"/>
    </source>
</evidence>
<dbReference type="PRINTS" id="PR01590">
    <property type="entry name" value="HTHFIS"/>
</dbReference>
<dbReference type="CDD" id="cd00130">
    <property type="entry name" value="PAS"/>
    <property type="match status" value="1"/>
</dbReference>
<dbReference type="Pfam" id="PF25601">
    <property type="entry name" value="AAA_lid_14"/>
    <property type="match status" value="1"/>
</dbReference>
<dbReference type="Gene3D" id="1.10.8.60">
    <property type="match status" value="1"/>
</dbReference>
<dbReference type="InterPro" id="IPR009057">
    <property type="entry name" value="Homeodomain-like_sf"/>
</dbReference>
<sequence length="468" mass="53858">MKLKEVNEALEAKKNKEALLLVYQHILSKLSTGIHAIDETGKTIIYNQKMVDIEGMNIEDVLDKNLLDVFQFGEEEDSTLLKVLKTGEPILNVKQTYFNNKGQEINTVNNSFPIIENGITMGAVEIARDITKLEKLIKTTDYRKEDHISSFEQFIHNSPYFEDVIETCERTTQNTTPVLIIGENGTYKELFARIIHHHSNRSGHPFISQNCSALPQSIIEKLLFGNEESGGSDATLIAEADGGTLLLEDIHYLSAPLQMKLLHLIQEKKLAQQKENDAPINIRFIATMDEDPIDAIAAGKLRKDLYYKLSAESLFIPALRTRKTDIPKLISFYLHKYNARFGLSVKGVSKKAMDYLKEYHWPGNERELEHVIKGAFELIDQDELITFDHLPLQFRQKNAAENEFLIQRNKDIKPLDEYIQEAETYYIQKAMLFHDYNITKTAKALGMSRQNLQYRIRKYDIERPDFLN</sequence>
<dbReference type="SUPFAM" id="SSF46689">
    <property type="entry name" value="Homeodomain-like"/>
    <property type="match status" value="1"/>
</dbReference>
<dbReference type="InterPro" id="IPR027417">
    <property type="entry name" value="P-loop_NTPase"/>
</dbReference>
<keyword evidence="8" id="KW-1185">Reference proteome</keyword>
<organism evidence="7 8">
    <name type="scientific">Bacillus chungangensis</name>
    <dbReference type="NCBI Taxonomy" id="587633"/>
    <lineage>
        <taxon>Bacteria</taxon>
        <taxon>Bacillati</taxon>
        <taxon>Bacillota</taxon>
        <taxon>Bacilli</taxon>
        <taxon>Bacillales</taxon>
        <taxon>Bacillaceae</taxon>
        <taxon>Bacillus</taxon>
    </lineage>
</organism>
<keyword evidence="1" id="KW-0547">Nucleotide-binding</keyword>
<accession>A0ABT9WYS6</accession>
<evidence type="ECO:0000313" key="8">
    <source>
        <dbReference type="Proteomes" id="UP001223586"/>
    </source>
</evidence>
<dbReference type="Pfam" id="PF00989">
    <property type="entry name" value="PAS"/>
    <property type="match status" value="1"/>
</dbReference>